<gene>
    <name evidence="2" type="ORF">AWZ03_006612</name>
</gene>
<dbReference type="AlphaFoldDB" id="A0A484BDV6"/>
<dbReference type="Proteomes" id="UP000295192">
    <property type="component" value="Unassembled WGS sequence"/>
</dbReference>
<dbReference type="SUPFAM" id="SSF90112">
    <property type="entry name" value="Neurotransmitter-gated ion-channel transmembrane pore"/>
    <property type="match status" value="1"/>
</dbReference>
<organism evidence="2 3">
    <name type="scientific">Drosophila navojoa</name>
    <name type="common">Fruit fly</name>
    <dbReference type="NCBI Taxonomy" id="7232"/>
    <lineage>
        <taxon>Eukaryota</taxon>
        <taxon>Metazoa</taxon>
        <taxon>Ecdysozoa</taxon>
        <taxon>Arthropoda</taxon>
        <taxon>Hexapoda</taxon>
        <taxon>Insecta</taxon>
        <taxon>Pterygota</taxon>
        <taxon>Neoptera</taxon>
        <taxon>Endopterygota</taxon>
        <taxon>Diptera</taxon>
        <taxon>Brachycera</taxon>
        <taxon>Muscomorpha</taxon>
        <taxon>Ephydroidea</taxon>
        <taxon>Drosophilidae</taxon>
        <taxon>Drosophila</taxon>
    </lineage>
</organism>
<dbReference type="InterPro" id="IPR038050">
    <property type="entry name" value="Neuro_actylchol_rec"/>
</dbReference>
<reference evidence="2 3" key="1">
    <citation type="journal article" date="2019" name="J. Hered.">
        <title>An Improved Genome Assembly for Drosophila navojoa, the Basal Species in the mojavensis Cluster.</title>
        <authorList>
            <person name="Vanderlinde T."/>
            <person name="Dupim E.G."/>
            <person name="Nazario-Yepiz N.O."/>
            <person name="Carvalho A.B."/>
        </authorList>
    </citation>
    <scope>NUCLEOTIDE SEQUENCE [LARGE SCALE GENOMIC DNA]</scope>
    <source>
        <strain evidence="2">Navoj_Jal97</strain>
        <tissue evidence="2">Whole organism</tissue>
    </source>
</reference>
<keyword evidence="3" id="KW-1185">Reference proteome</keyword>
<proteinExistence type="predicted"/>
<dbReference type="EMBL" id="LSRL02000051">
    <property type="protein sequence ID" value="TDG46908.1"/>
    <property type="molecule type" value="Genomic_DNA"/>
</dbReference>
<evidence type="ECO:0000313" key="3">
    <source>
        <dbReference type="Proteomes" id="UP000295192"/>
    </source>
</evidence>
<keyword evidence="1" id="KW-1133">Transmembrane helix</keyword>
<keyword evidence="1" id="KW-0812">Transmembrane</keyword>
<dbReference type="GO" id="GO:0016020">
    <property type="term" value="C:membrane"/>
    <property type="evidence" value="ECO:0007669"/>
    <property type="project" value="InterPro"/>
</dbReference>
<feature type="transmembrane region" description="Helical" evidence="1">
    <location>
        <begin position="125"/>
        <end position="144"/>
    </location>
</feature>
<evidence type="ECO:0008006" key="4">
    <source>
        <dbReference type="Google" id="ProtNLM"/>
    </source>
</evidence>
<dbReference type="Gene3D" id="1.20.58.390">
    <property type="entry name" value="Neurotransmitter-gated ion-channel transmembrane domain"/>
    <property type="match status" value="1"/>
</dbReference>
<dbReference type="InterPro" id="IPR036719">
    <property type="entry name" value="Neuro-gated_channel_TM_sf"/>
</dbReference>
<dbReference type="GO" id="GO:0006811">
    <property type="term" value="P:monoatomic ion transport"/>
    <property type="evidence" value="ECO:0007669"/>
    <property type="project" value="InterPro"/>
</dbReference>
<comment type="caution">
    <text evidence="2">The sequence shown here is derived from an EMBL/GenBank/DDBJ whole genome shotgun (WGS) entry which is preliminary data.</text>
</comment>
<accession>A0A484BDV6</accession>
<dbReference type="OrthoDB" id="442503at2759"/>
<evidence type="ECO:0000313" key="2">
    <source>
        <dbReference type="EMBL" id="TDG46908.1"/>
    </source>
</evidence>
<protein>
    <recommendedName>
        <fullName evidence="4">Neurotransmitter-gated ion-channel transmembrane domain-containing protein</fullName>
    </recommendedName>
</protein>
<evidence type="ECO:0000256" key="1">
    <source>
        <dbReference type="SAM" id="Phobius"/>
    </source>
</evidence>
<keyword evidence="1" id="KW-0472">Membrane</keyword>
<sequence length="152" mass="17470">MKLRTCHAHSPLATHHSPLTIRHLPFATAFRNRNAIQLPHTPNVPLIASTTIKIPSQTASQYSRGAGLQKPLVRHPGDPLALEKLRQCEVHMQPPKRPSCCKTWLSKFPTRQCSRSKRIDVISRITFPLVFALFNLVYWSTYLFREEEDETF</sequence>
<name>A0A484BDV6_DRONA</name>